<proteinExistence type="inferred from homology"/>
<dbReference type="Proteomes" id="UP001138500">
    <property type="component" value="Unassembled WGS sequence"/>
</dbReference>
<gene>
    <name evidence="4" type="ORF">Tdes44962_MAKER01935</name>
</gene>
<dbReference type="PROSITE" id="PS50263">
    <property type="entry name" value="CN_HYDROLASE"/>
    <property type="match status" value="1"/>
</dbReference>
<accession>A0A9W7SWG3</accession>
<comment type="similarity">
    <text evidence="1">Belongs to the carbon-nitrogen hydrolase superfamily. Nitrilase family.</text>
</comment>
<reference evidence="4 5" key="2">
    <citation type="journal article" date="2021" name="Curr. Genet.">
        <title>Genetic response to nitrogen starvation in the aggressive Eucalyptus foliar pathogen Teratosphaeria destructans.</title>
        <authorList>
            <person name="Havenga M."/>
            <person name="Wingfield B.D."/>
            <person name="Wingfield M.J."/>
            <person name="Dreyer L.L."/>
            <person name="Roets F."/>
            <person name="Aylward J."/>
        </authorList>
    </citation>
    <scope>NUCLEOTIDE SEQUENCE [LARGE SCALE GENOMIC DNA]</scope>
    <source>
        <strain evidence="4">CMW44962</strain>
    </source>
</reference>
<dbReference type="InterPro" id="IPR036526">
    <property type="entry name" value="C-N_Hydrolase_sf"/>
</dbReference>
<organism evidence="4 5">
    <name type="scientific">Teratosphaeria destructans</name>
    <dbReference type="NCBI Taxonomy" id="418781"/>
    <lineage>
        <taxon>Eukaryota</taxon>
        <taxon>Fungi</taxon>
        <taxon>Dikarya</taxon>
        <taxon>Ascomycota</taxon>
        <taxon>Pezizomycotina</taxon>
        <taxon>Dothideomycetes</taxon>
        <taxon>Dothideomycetidae</taxon>
        <taxon>Mycosphaerellales</taxon>
        <taxon>Teratosphaeriaceae</taxon>
        <taxon>Teratosphaeria</taxon>
    </lineage>
</organism>
<keyword evidence="4" id="KW-0378">Hydrolase</keyword>
<dbReference type="Gene3D" id="3.60.110.10">
    <property type="entry name" value="Carbon-nitrogen hydrolase"/>
    <property type="match status" value="1"/>
</dbReference>
<evidence type="ECO:0000256" key="2">
    <source>
        <dbReference type="SAM" id="MobiDB-lite"/>
    </source>
</evidence>
<keyword evidence="5" id="KW-1185">Reference proteome</keyword>
<reference evidence="4 5" key="1">
    <citation type="journal article" date="2018" name="IMA Fungus">
        <title>IMA Genome-F 10: Nine draft genome sequences of Claviceps purpurea s.lat., including C. arundinis, C. humidiphila, and C. cf. spartinae, pseudomolecules for the pitch canker pathogen Fusarium circinatum, draft genome of Davidsoniella eucalypti, Grosmannia galeiformis, Quambalaria eucalypti, and Teratosphaeria destructans.</title>
        <authorList>
            <person name="Wingfield B.D."/>
            <person name="Liu M."/>
            <person name="Nguyen H.D."/>
            <person name="Lane F.A."/>
            <person name="Morgan S.W."/>
            <person name="De Vos L."/>
            <person name="Wilken P.M."/>
            <person name="Duong T.A."/>
            <person name="Aylward J."/>
            <person name="Coetzee M.P."/>
            <person name="Dadej K."/>
            <person name="De Beer Z.W."/>
            <person name="Findlay W."/>
            <person name="Havenga M."/>
            <person name="Kolarik M."/>
            <person name="Menzies J.G."/>
            <person name="Naidoo K."/>
            <person name="Pochopski O."/>
            <person name="Shoukouhi P."/>
            <person name="Santana Q.C."/>
            <person name="Seifert K.A."/>
            <person name="Soal N."/>
            <person name="Steenkamp E.T."/>
            <person name="Tatham C.T."/>
            <person name="van der Nest M.A."/>
            <person name="Wingfield M.J."/>
        </authorList>
    </citation>
    <scope>NUCLEOTIDE SEQUENCE [LARGE SCALE GENOMIC DNA]</scope>
    <source>
        <strain evidence="4">CMW44962</strain>
    </source>
</reference>
<feature type="region of interest" description="Disordered" evidence="2">
    <location>
        <begin position="162"/>
        <end position="210"/>
    </location>
</feature>
<dbReference type="EMBL" id="RIBY02000890">
    <property type="protein sequence ID" value="KAH9836016.1"/>
    <property type="molecule type" value="Genomic_DNA"/>
</dbReference>
<evidence type="ECO:0000313" key="4">
    <source>
        <dbReference type="EMBL" id="KAH9836016.1"/>
    </source>
</evidence>
<sequence length="787" mass="87575">MDEYVQTHPAFCAWLQTPEGLRTSIGMEQDVVTRTFGEPGEGFSVCQQHPSVHALMQERFIARLRLAVCFHVVAETLNDGTIMRRARQMQEDGLSWLDEEQWQSYLETHRLPEWFLQADHHKILSGLADGGEAEAQLLGIDFKGIWRILNKEADAGVRNFEAEAGEVRSDGDDDDGDGEGVKGHNIGEIDKDSGNRHDPSNRGINDQTGIHGKARYQTRMLIPKGEVGNARVCTVDRSRAHAGEVEEHKYFICSKYGEFRKYKHWEKVKWDSPASVEALNRWRAQGFDRARWPKIREEKREPYSDEQRDWLEAKVRAKPGHRFSQKEAGLLAAEFNARFTESRPPAGIWKSVHIMRKRLEQDVMDNGNVVIVEHINMPQTLRLAVSQSRTLSTLSQTLDALAAITRRAAAHNVDLILFPEAFLGGYPRTCTFGAAVGSRTDEGREQFLHYFKACVDLGDTPTGAGDDWVERKLPVAKGEEYRGDGTREYLERVARETGVFVVTGLVEKSGGSLYCAVVYVDPHRGVLGKRRKVMPTGSERLIWAQGSPSTLRAVTTRIRGVKLTLAAAICWENMMPLLRQSLYSQNVNLWLAPTADARDTWLPLMRTIGNEGRCFVLSAISCVKNKNLPAWVSNTPARDTAPSSARPAVNGTLAGHRRRSTITLQEERHQLVLPTSEDSSTSAIAEDAEPSVKPRDAQAAATTTSDSTNNDVSGEDFACRGGSCIIGPMGNVIAEPLWEVEDGGLVICEAEFDDCERGRLDLDVAGSYARNDAFKLTVQGLDINPPP</sequence>
<evidence type="ECO:0000256" key="1">
    <source>
        <dbReference type="ARBA" id="ARBA00008129"/>
    </source>
</evidence>
<dbReference type="AlphaFoldDB" id="A0A9W7SWG3"/>
<dbReference type="OrthoDB" id="10250282at2759"/>
<dbReference type="Pfam" id="PF00795">
    <property type="entry name" value="CN_hydrolase"/>
    <property type="match status" value="1"/>
</dbReference>
<feature type="compositionally biased region" description="Basic and acidic residues" evidence="2">
    <location>
        <begin position="179"/>
        <end position="200"/>
    </location>
</feature>
<evidence type="ECO:0000259" key="3">
    <source>
        <dbReference type="PROSITE" id="PS50263"/>
    </source>
</evidence>
<name>A0A9W7SWG3_9PEZI</name>
<feature type="compositionally biased region" description="Low complexity" evidence="2">
    <location>
        <begin position="697"/>
        <end position="708"/>
    </location>
</feature>
<protein>
    <submittedName>
        <fullName evidence="4">Carbon-nitrogen hydrolase</fullName>
    </submittedName>
</protein>
<comment type="caution">
    <text evidence="4">The sequence shown here is derived from an EMBL/GenBank/DDBJ whole genome shotgun (WGS) entry which is preliminary data.</text>
</comment>
<dbReference type="PANTHER" id="PTHR46044">
    <property type="entry name" value="NITRILASE"/>
    <property type="match status" value="1"/>
</dbReference>
<evidence type="ECO:0000313" key="5">
    <source>
        <dbReference type="Proteomes" id="UP001138500"/>
    </source>
</evidence>
<dbReference type="GO" id="GO:0016787">
    <property type="term" value="F:hydrolase activity"/>
    <property type="evidence" value="ECO:0007669"/>
    <property type="project" value="UniProtKB-KW"/>
</dbReference>
<feature type="region of interest" description="Disordered" evidence="2">
    <location>
        <begin position="671"/>
        <end position="713"/>
    </location>
</feature>
<dbReference type="InterPro" id="IPR003010">
    <property type="entry name" value="C-N_Hydrolase"/>
</dbReference>
<feature type="domain" description="CN hydrolase" evidence="3">
    <location>
        <begin position="381"/>
        <end position="754"/>
    </location>
</feature>
<dbReference type="InterPro" id="IPR044149">
    <property type="entry name" value="Nitrilases_CHs"/>
</dbReference>
<dbReference type="SUPFAM" id="SSF56317">
    <property type="entry name" value="Carbon-nitrogen hydrolase"/>
    <property type="match status" value="1"/>
</dbReference>
<dbReference type="PANTHER" id="PTHR46044:SF1">
    <property type="entry name" value="CN HYDROLASE DOMAIN-CONTAINING PROTEIN"/>
    <property type="match status" value="1"/>
</dbReference>